<reference evidence="3" key="1">
    <citation type="submission" date="2016-10" db="EMBL/GenBank/DDBJ databases">
        <authorList>
            <person name="Varghese N."/>
            <person name="Submissions S."/>
        </authorList>
    </citation>
    <scope>NUCLEOTIDE SEQUENCE [LARGE SCALE GENOMIC DNA]</scope>
    <source>
        <strain evidence="3">DSM 43163</strain>
    </source>
</reference>
<protein>
    <submittedName>
        <fullName evidence="2">Diaminohydroxyphosphoribosylaminopyrimidine deaminase</fullName>
    </submittedName>
</protein>
<dbReference type="InterPro" id="IPR002125">
    <property type="entry name" value="CMP_dCMP_dom"/>
</dbReference>
<dbReference type="OrthoDB" id="9800865at2"/>
<evidence type="ECO:0000313" key="2">
    <source>
        <dbReference type="EMBL" id="SEG06346.1"/>
    </source>
</evidence>
<keyword evidence="3" id="KW-1185">Reference proteome</keyword>
<dbReference type="GO" id="GO:0008835">
    <property type="term" value="F:diaminohydroxyphosphoribosylaminopyrimidine deaminase activity"/>
    <property type="evidence" value="ECO:0007669"/>
    <property type="project" value="TreeGrafter"/>
</dbReference>
<gene>
    <name evidence="2" type="ORF">SAMN04489712_10374</name>
</gene>
<dbReference type="EMBL" id="FNVO01000003">
    <property type="protein sequence ID" value="SEG06346.1"/>
    <property type="molecule type" value="Genomic_DNA"/>
</dbReference>
<feature type="domain" description="CMP/dCMP-type deaminase" evidence="1">
    <location>
        <begin position="7"/>
        <end position="132"/>
    </location>
</feature>
<dbReference type="PANTHER" id="PTHR11079:SF162">
    <property type="entry name" value="RIBOFLAVIN BIOSYNTHESIS PROTEIN PYRD, CHLOROPLASTIC"/>
    <property type="match status" value="1"/>
</dbReference>
<dbReference type="PROSITE" id="PS51747">
    <property type="entry name" value="CYT_DCMP_DEAMINASES_2"/>
    <property type="match status" value="1"/>
</dbReference>
<dbReference type="SUPFAM" id="SSF53927">
    <property type="entry name" value="Cytidine deaminase-like"/>
    <property type="match status" value="1"/>
</dbReference>
<dbReference type="Pfam" id="PF00383">
    <property type="entry name" value="dCMP_cyt_deam_1"/>
    <property type="match status" value="1"/>
</dbReference>
<organism evidence="2 3">
    <name type="scientific">Thermomonospora echinospora</name>
    <dbReference type="NCBI Taxonomy" id="1992"/>
    <lineage>
        <taxon>Bacteria</taxon>
        <taxon>Bacillati</taxon>
        <taxon>Actinomycetota</taxon>
        <taxon>Actinomycetes</taxon>
        <taxon>Streptosporangiales</taxon>
        <taxon>Thermomonosporaceae</taxon>
        <taxon>Thermomonospora</taxon>
    </lineage>
</organism>
<dbReference type="CDD" id="cd01284">
    <property type="entry name" value="Riboflavin_deaminase-reductase"/>
    <property type="match status" value="1"/>
</dbReference>
<name>A0A1H5X4Z8_9ACTN</name>
<dbReference type="RefSeq" id="WP_103937052.1">
    <property type="nucleotide sequence ID" value="NZ_FNVO01000003.1"/>
</dbReference>
<proteinExistence type="predicted"/>
<dbReference type="PANTHER" id="PTHR11079">
    <property type="entry name" value="CYTOSINE DEAMINASE FAMILY MEMBER"/>
    <property type="match status" value="1"/>
</dbReference>
<dbReference type="Proteomes" id="UP000236723">
    <property type="component" value="Unassembled WGS sequence"/>
</dbReference>
<dbReference type="Gene3D" id="3.40.140.10">
    <property type="entry name" value="Cytidine Deaminase, domain 2"/>
    <property type="match status" value="1"/>
</dbReference>
<accession>A0A1H5X4Z8</accession>
<evidence type="ECO:0000259" key="1">
    <source>
        <dbReference type="PROSITE" id="PS51747"/>
    </source>
</evidence>
<dbReference type="InterPro" id="IPR016193">
    <property type="entry name" value="Cytidine_deaminase-like"/>
</dbReference>
<dbReference type="AlphaFoldDB" id="A0A1H5X4Z8"/>
<evidence type="ECO:0000313" key="3">
    <source>
        <dbReference type="Proteomes" id="UP000236723"/>
    </source>
</evidence>
<sequence>MSGEQAERDRHWLELACDLARLCPPSRTAFSVGAVIVGADGTELSRGFSRESDPKAHAEEAALAKPMEPADLGGATIYSSLEPCGRRLSRPRPCARLIVDAGIGRVVYAWREPSLFVEGDGEEVLRAAGIEVVWIGDLAERAREPNAHLL</sequence>